<keyword evidence="1" id="KW-0812">Transmembrane</keyword>
<reference evidence="3 4" key="1">
    <citation type="submission" date="2024-01" db="EMBL/GenBank/DDBJ databases">
        <title>The genomes of 5 underutilized Papilionoideae crops provide insights into root nodulation and disease resistance.</title>
        <authorList>
            <person name="Yuan L."/>
        </authorList>
    </citation>
    <scope>NUCLEOTIDE SEQUENCE [LARGE SCALE GENOMIC DNA]</scope>
    <source>
        <strain evidence="3">LY-2023</strain>
        <tissue evidence="3">Leaf</tissue>
    </source>
</reference>
<name>A0AAN9EU19_CLITE</name>
<evidence type="ECO:0008006" key="5">
    <source>
        <dbReference type="Google" id="ProtNLM"/>
    </source>
</evidence>
<comment type="caution">
    <text evidence="3">The sequence shown here is derived from an EMBL/GenBank/DDBJ whole genome shotgun (WGS) entry which is preliminary data.</text>
</comment>
<gene>
    <name evidence="3" type="ORF">RJT34_30185</name>
</gene>
<evidence type="ECO:0000313" key="3">
    <source>
        <dbReference type="EMBL" id="KAK7262610.1"/>
    </source>
</evidence>
<evidence type="ECO:0000256" key="1">
    <source>
        <dbReference type="SAM" id="Phobius"/>
    </source>
</evidence>
<feature type="transmembrane region" description="Helical" evidence="1">
    <location>
        <begin position="239"/>
        <end position="262"/>
    </location>
</feature>
<keyword evidence="4" id="KW-1185">Reference proteome</keyword>
<feature type="chain" id="PRO_5042864640" description="Protein tweety homolog" evidence="2">
    <location>
        <begin position="28"/>
        <end position="508"/>
    </location>
</feature>
<feature type="signal peptide" evidence="2">
    <location>
        <begin position="1"/>
        <end position="27"/>
    </location>
</feature>
<dbReference type="PANTHER" id="PTHR31414:SF18">
    <property type="entry name" value="TRANSMEMBRANE PROTEIN-RELATED"/>
    <property type="match status" value="1"/>
</dbReference>
<accession>A0AAN9EU19</accession>
<dbReference type="InterPro" id="IPR040283">
    <property type="entry name" value="DDB_G0292058-like"/>
</dbReference>
<feature type="transmembrane region" description="Helical" evidence="1">
    <location>
        <begin position="463"/>
        <end position="484"/>
    </location>
</feature>
<feature type="transmembrane region" description="Helical" evidence="1">
    <location>
        <begin position="82"/>
        <end position="109"/>
    </location>
</feature>
<keyword evidence="2" id="KW-0732">Signal</keyword>
<sequence>MVISRGTTCGVAYMIVIILVFLQKNAAQEVPHNGSATNSMPKHIRQEDNTIRVDPFDNFRKYKGGFNITNKHYWSSVVFTGVYGYAIGVLWLLCGLMYGIIFTMINFCCQSDGGRKVKKIISCNCKGCDPSPIPLAILFMILAMTASGLVVAGNAKFYYHVRTSINIIIKTANEALEIIDNATRALEDVQDDLVGSNIDVGVYEYLNSTAGKFDNAAENIVEEIGMNMDTVNKVFKVDFVIIIVIIGLNLIAATILSVFGVLKFWKAIYMFIVLCWLITMMCWLLFGIYYFLENFSTDTCTALYNFEEDPHNSSLGSILPCDEFLSAKSIMHEIAEGITNLVNEVNSNKGGLFPNIYVCNPFSASPEYLYKPENCPPKTIQIGDIPEALEPYTCFDDNEEKCGEGDILNSSEYDVIVSAINSIQNLLNMYPSIERLLECQMVKDAFSLVLLKHCKPLKKFARMAWIGIMFLAIIMVFLVVLWTLKANRGHSYNLSNGVMQPHSTNENV</sequence>
<dbReference type="EMBL" id="JAYKXN010000008">
    <property type="protein sequence ID" value="KAK7262610.1"/>
    <property type="molecule type" value="Genomic_DNA"/>
</dbReference>
<evidence type="ECO:0000256" key="2">
    <source>
        <dbReference type="SAM" id="SignalP"/>
    </source>
</evidence>
<dbReference type="Proteomes" id="UP001359559">
    <property type="component" value="Unassembled WGS sequence"/>
</dbReference>
<keyword evidence="1" id="KW-1133">Transmembrane helix</keyword>
<keyword evidence="1" id="KW-0472">Membrane</keyword>
<dbReference type="AlphaFoldDB" id="A0AAN9EU19"/>
<protein>
    <recommendedName>
        <fullName evidence="5">Protein tweety homolog</fullName>
    </recommendedName>
</protein>
<dbReference type="GO" id="GO:0016020">
    <property type="term" value="C:membrane"/>
    <property type="evidence" value="ECO:0007669"/>
    <property type="project" value="TreeGrafter"/>
</dbReference>
<feature type="transmembrane region" description="Helical" evidence="1">
    <location>
        <begin position="130"/>
        <end position="152"/>
    </location>
</feature>
<feature type="transmembrane region" description="Helical" evidence="1">
    <location>
        <begin position="269"/>
        <end position="292"/>
    </location>
</feature>
<evidence type="ECO:0000313" key="4">
    <source>
        <dbReference type="Proteomes" id="UP001359559"/>
    </source>
</evidence>
<dbReference type="PANTHER" id="PTHR31414">
    <property type="entry name" value="TRANSMEMBRANE PROTEIN DDB_G0292058"/>
    <property type="match status" value="1"/>
</dbReference>
<organism evidence="3 4">
    <name type="scientific">Clitoria ternatea</name>
    <name type="common">Butterfly pea</name>
    <dbReference type="NCBI Taxonomy" id="43366"/>
    <lineage>
        <taxon>Eukaryota</taxon>
        <taxon>Viridiplantae</taxon>
        <taxon>Streptophyta</taxon>
        <taxon>Embryophyta</taxon>
        <taxon>Tracheophyta</taxon>
        <taxon>Spermatophyta</taxon>
        <taxon>Magnoliopsida</taxon>
        <taxon>eudicotyledons</taxon>
        <taxon>Gunneridae</taxon>
        <taxon>Pentapetalae</taxon>
        <taxon>rosids</taxon>
        <taxon>fabids</taxon>
        <taxon>Fabales</taxon>
        <taxon>Fabaceae</taxon>
        <taxon>Papilionoideae</taxon>
        <taxon>50 kb inversion clade</taxon>
        <taxon>NPAAA clade</taxon>
        <taxon>indigoferoid/millettioid clade</taxon>
        <taxon>Phaseoleae</taxon>
        <taxon>Clitoria</taxon>
    </lineage>
</organism>
<proteinExistence type="predicted"/>